<feature type="domain" description="Cytochrome C Planctomycete-type" evidence="2">
    <location>
        <begin position="15"/>
        <end position="72"/>
    </location>
</feature>
<dbReference type="PANTHER" id="PTHR35889">
    <property type="entry name" value="CYCLOINULO-OLIGOSACCHARIDE FRUCTANOTRANSFERASE-RELATED"/>
    <property type="match status" value="1"/>
</dbReference>
<protein>
    <recommendedName>
        <fullName evidence="4">Cytochrome c domain-containing protein</fullName>
    </recommendedName>
</protein>
<dbReference type="InterPro" id="IPR011429">
    <property type="entry name" value="Cyt_c_Planctomycete-type"/>
</dbReference>
<name>X0U2E8_9ZZZZ</name>
<evidence type="ECO:0000313" key="3">
    <source>
        <dbReference type="EMBL" id="GAF93531.1"/>
    </source>
</evidence>
<dbReference type="AlphaFoldDB" id="X0U2E8"/>
<evidence type="ECO:0000259" key="2">
    <source>
        <dbReference type="Pfam" id="PF07635"/>
    </source>
</evidence>
<organism evidence="3">
    <name type="scientific">marine sediment metagenome</name>
    <dbReference type="NCBI Taxonomy" id="412755"/>
    <lineage>
        <taxon>unclassified sequences</taxon>
        <taxon>metagenomes</taxon>
        <taxon>ecological metagenomes</taxon>
    </lineage>
</organism>
<comment type="caution">
    <text evidence="3">The sequence shown here is derived from an EMBL/GenBank/DDBJ whole genome shotgun (WGS) entry which is preliminary data.</text>
</comment>
<dbReference type="InterPro" id="IPR011444">
    <property type="entry name" value="DUF1549"/>
</dbReference>
<feature type="non-terminal residue" evidence="3">
    <location>
        <position position="1"/>
    </location>
</feature>
<reference evidence="3" key="1">
    <citation type="journal article" date="2014" name="Front. Microbiol.">
        <title>High frequency of phylogenetically diverse reductive dehalogenase-homologous genes in deep subseafloor sedimentary metagenomes.</title>
        <authorList>
            <person name="Kawai M."/>
            <person name="Futagami T."/>
            <person name="Toyoda A."/>
            <person name="Takaki Y."/>
            <person name="Nishi S."/>
            <person name="Hori S."/>
            <person name="Arai W."/>
            <person name="Tsubouchi T."/>
            <person name="Morono Y."/>
            <person name="Uchiyama I."/>
            <person name="Ito T."/>
            <person name="Fujiyama A."/>
            <person name="Inagaki F."/>
            <person name="Takami H."/>
        </authorList>
    </citation>
    <scope>NUCLEOTIDE SEQUENCE</scope>
    <source>
        <strain evidence="3">Expedition CK06-06</strain>
    </source>
</reference>
<dbReference type="Pfam" id="PF07583">
    <property type="entry name" value="PSCyt2"/>
    <property type="match status" value="1"/>
</dbReference>
<dbReference type="PANTHER" id="PTHR35889:SF3">
    <property type="entry name" value="F-BOX DOMAIN-CONTAINING PROTEIN"/>
    <property type="match status" value="1"/>
</dbReference>
<evidence type="ECO:0000259" key="1">
    <source>
        <dbReference type="Pfam" id="PF07583"/>
    </source>
</evidence>
<gene>
    <name evidence="3" type="ORF">S01H1_31846</name>
</gene>
<sequence>RFFETKVRPLLVARCYECHSEEISEAGLRLDSHQSVLKGSDVGIIVTPGDIDASKIITVIKSRGDIAMPPDEKLTAEEIKILEEWVKRGVPWSGAGSEKDPLSNGSESISERIASAEKSHWSFQPILRYEPPAFPEELPARLRENWSRNRIDRFLAVKMLEQGIQPAEEASPYVIIRRLSYDLTGLPPSVSDVEAFAANPTETAYRAYAERLLNSAEHAEHWARHWLDLARYADTIGYAFGGQSNKSPFAWTYRDWVVQAFHDDLPYNRFVTLQ</sequence>
<evidence type="ECO:0008006" key="4">
    <source>
        <dbReference type="Google" id="ProtNLM"/>
    </source>
</evidence>
<feature type="non-terminal residue" evidence="3">
    <location>
        <position position="274"/>
    </location>
</feature>
<dbReference type="Pfam" id="PF07635">
    <property type="entry name" value="PSCyt1"/>
    <property type="match status" value="1"/>
</dbReference>
<accession>X0U2E8</accession>
<proteinExistence type="predicted"/>
<feature type="domain" description="DUF1549" evidence="1">
    <location>
        <begin position="150"/>
        <end position="273"/>
    </location>
</feature>
<dbReference type="EMBL" id="BARS01019675">
    <property type="protein sequence ID" value="GAF93531.1"/>
    <property type="molecule type" value="Genomic_DNA"/>
</dbReference>